<reference evidence="17 18" key="1">
    <citation type="submission" date="2020-08" db="EMBL/GenBank/DDBJ databases">
        <title>Genomic Encyclopedia of Type Strains, Phase IV (KMG-IV): sequencing the most valuable type-strain genomes for metagenomic binning, comparative biology and taxonomic classification.</title>
        <authorList>
            <person name="Goeker M."/>
        </authorList>
    </citation>
    <scope>NUCLEOTIDE SEQUENCE [LARGE SCALE GENOMIC DNA]</scope>
    <source>
        <strain evidence="17 18">DSM 26723</strain>
    </source>
</reference>
<sequence length="159" mass="17297">MNLNATLFVQLAVFFVLSWVTMKFIWPPLITAIDERRKKIADGLASAEKADKSLAEAKANATQVLKEAHAQAGKIVEQANRRSNELVEEARGTALAEGQRLIADAREQVVLDSNRARAQLSKEVAAIAVSGASKLLGREIDARAHADLLDKLALEIERG</sequence>
<dbReference type="InterPro" id="IPR002146">
    <property type="entry name" value="ATP_synth_b/b'su_bac/chlpt"/>
</dbReference>
<evidence type="ECO:0000256" key="12">
    <source>
        <dbReference type="ARBA" id="ARBA00025614"/>
    </source>
</evidence>
<evidence type="ECO:0000256" key="7">
    <source>
        <dbReference type="ARBA" id="ARBA00022989"/>
    </source>
</evidence>
<comment type="function">
    <text evidence="11 15">F(1)F(0) ATP synthase produces ATP from ADP in the presence of a proton or sodium gradient. F-type ATPases consist of two structural domains, F(1) containing the extramembraneous catalytic core and F(0) containing the membrane proton channel, linked together by a central stalk and a peripheral stalk. During catalysis, ATP synthesis in the catalytic domain of F(1) is coupled via a rotary mechanism of the central stalk subunits to proton translocation.</text>
</comment>
<evidence type="ECO:0000256" key="11">
    <source>
        <dbReference type="ARBA" id="ARBA00025198"/>
    </source>
</evidence>
<evidence type="ECO:0000256" key="10">
    <source>
        <dbReference type="ARBA" id="ARBA00023310"/>
    </source>
</evidence>
<keyword evidence="10 15" id="KW-0066">ATP synthesis</keyword>
<dbReference type="NCBIfam" id="TIGR01144">
    <property type="entry name" value="ATP_synt_b"/>
    <property type="match status" value="1"/>
</dbReference>
<keyword evidence="8 15" id="KW-0406">Ion transport</keyword>
<evidence type="ECO:0000256" key="16">
    <source>
        <dbReference type="RuleBase" id="RU003848"/>
    </source>
</evidence>
<keyword evidence="5 15" id="KW-0812">Transmembrane</keyword>
<evidence type="ECO:0000256" key="13">
    <source>
        <dbReference type="ARBA" id="ARBA00026054"/>
    </source>
</evidence>
<keyword evidence="6 15" id="KW-0375">Hydrogen ion transport</keyword>
<dbReference type="HAMAP" id="MF_01398">
    <property type="entry name" value="ATP_synth_b_bprime"/>
    <property type="match status" value="1"/>
</dbReference>
<dbReference type="NCBIfam" id="NF004411">
    <property type="entry name" value="PRK05759.1-2"/>
    <property type="match status" value="1"/>
</dbReference>
<keyword evidence="18" id="KW-1185">Reference proteome</keyword>
<dbReference type="GO" id="GO:0046961">
    <property type="term" value="F:proton-transporting ATPase activity, rotational mechanism"/>
    <property type="evidence" value="ECO:0007669"/>
    <property type="project" value="TreeGrafter"/>
</dbReference>
<evidence type="ECO:0000256" key="6">
    <source>
        <dbReference type="ARBA" id="ARBA00022781"/>
    </source>
</evidence>
<dbReference type="Proteomes" id="UP000588068">
    <property type="component" value="Unassembled WGS sequence"/>
</dbReference>
<organism evidence="17 18">
    <name type="scientific">Povalibacter uvarum</name>
    <dbReference type="NCBI Taxonomy" id="732238"/>
    <lineage>
        <taxon>Bacteria</taxon>
        <taxon>Pseudomonadati</taxon>
        <taxon>Pseudomonadota</taxon>
        <taxon>Gammaproteobacteria</taxon>
        <taxon>Steroidobacterales</taxon>
        <taxon>Steroidobacteraceae</taxon>
        <taxon>Povalibacter</taxon>
    </lineage>
</organism>
<dbReference type="GO" id="GO:0046933">
    <property type="term" value="F:proton-transporting ATP synthase activity, rotational mechanism"/>
    <property type="evidence" value="ECO:0007669"/>
    <property type="project" value="UniProtKB-UniRule"/>
</dbReference>
<name>A0A841HLP6_9GAMM</name>
<comment type="subunit">
    <text evidence="13">F-type ATPases have 2 components, F(1) - the catalytic core - and F(0) - the membrane proton channel. F(1) has five subunits: alpha(3), beta(3), gamma(1), delta(1), epsilon(1). F(0) has four main subunits: a(1), b(2) and c(10-14). The alpha and beta chains form an alternating ring which encloses part of the gamma chain. F(1) is attached to F(0) by a central stalk formed by the gamma and epsilon chains, while a peripheral stalk is formed by the delta and b chains.</text>
</comment>
<evidence type="ECO:0000256" key="15">
    <source>
        <dbReference type="HAMAP-Rule" id="MF_01398"/>
    </source>
</evidence>
<dbReference type="GO" id="GO:0012505">
    <property type="term" value="C:endomembrane system"/>
    <property type="evidence" value="ECO:0007669"/>
    <property type="project" value="UniProtKB-SubCell"/>
</dbReference>
<protein>
    <recommendedName>
        <fullName evidence="15">ATP synthase subunit b</fullName>
    </recommendedName>
    <alternativeName>
        <fullName evidence="15">ATP synthase F(0) sector subunit b</fullName>
    </alternativeName>
    <alternativeName>
        <fullName evidence="15">ATPase subunit I</fullName>
    </alternativeName>
    <alternativeName>
        <fullName evidence="15">F-type ATPase subunit b</fullName>
        <shortName evidence="15">F-ATPase subunit b</shortName>
    </alternativeName>
</protein>
<dbReference type="GO" id="GO:0005886">
    <property type="term" value="C:plasma membrane"/>
    <property type="evidence" value="ECO:0007669"/>
    <property type="project" value="UniProtKB-SubCell"/>
</dbReference>
<dbReference type="Pfam" id="PF00430">
    <property type="entry name" value="ATP-synt_B"/>
    <property type="match status" value="1"/>
</dbReference>
<dbReference type="Gene3D" id="6.10.250.1580">
    <property type="match status" value="1"/>
</dbReference>
<dbReference type="PANTHER" id="PTHR33445">
    <property type="entry name" value="ATP SYNTHASE SUBUNIT B', CHLOROPLASTIC"/>
    <property type="match status" value="1"/>
</dbReference>
<dbReference type="PANTHER" id="PTHR33445:SF1">
    <property type="entry name" value="ATP SYNTHASE SUBUNIT B"/>
    <property type="match status" value="1"/>
</dbReference>
<dbReference type="RefSeq" id="WP_184331191.1">
    <property type="nucleotide sequence ID" value="NZ_JACHHZ010000002.1"/>
</dbReference>
<evidence type="ECO:0000256" key="9">
    <source>
        <dbReference type="ARBA" id="ARBA00023136"/>
    </source>
</evidence>
<evidence type="ECO:0000256" key="4">
    <source>
        <dbReference type="ARBA" id="ARBA00022547"/>
    </source>
</evidence>
<evidence type="ECO:0000256" key="5">
    <source>
        <dbReference type="ARBA" id="ARBA00022692"/>
    </source>
</evidence>
<evidence type="ECO:0000313" key="18">
    <source>
        <dbReference type="Proteomes" id="UP000588068"/>
    </source>
</evidence>
<keyword evidence="9 15" id="KW-0472">Membrane</keyword>
<keyword evidence="2 15" id="KW-0813">Transport</keyword>
<evidence type="ECO:0000256" key="2">
    <source>
        <dbReference type="ARBA" id="ARBA00022448"/>
    </source>
</evidence>
<comment type="similarity">
    <text evidence="1 15 16">Belongs to the ATPase B chain family.</text>
</comment>
<proteinExistence type="inferred from homology"/>
<dbReference type="EMBL" id="JACHHZ010000002">
    <property type="protein sequence ID" value="MBB6093128.1"/>
    <property type="molecule type" value="Genomic_DNA"/>
</dbReference>
<feature type="transmembrane region" description="Helical" evidence="15">
    <location>
        <begin position="6"/>
        <end position="26"/>
    </location>
</feature>
<dbReference type="InterPro" id="IPR005864">
    <property type="entry name" value="ATP_synth_F0_bsu_bac"/>
</dbReference>
<keyword evidence="7 15" id="KW-1133">Transmembrane helix</keyword>
<comment type="function">
    <text evidence="12">Component of the F(0) channel, it forms part of the peripheral stalk, linking F(1) to F(0). The b'-subunit is a diverged and duplicated form of b found in plants and photosynthetic bacteria.</text>
</comment>
<gene>
    <name evidence="15" type="primary">atpF</name>
    <name evidence="17" type="ORF">HNQ60_002006</name>
</gene>
<comment type="subcellular location">
    <subcellularLocation>
        <location evidence="15">Cell membrane</location>
        <topology evidence="15">Single-pass membrane protein</topology>
    </subcellularLocation>
    <subcellularLocation>
        <location evidence="14">Endomembrane system</location>
        <topology evidence="14">Single-pass membrane protein</topology>
    </subcellularLocation>
</comment>
<evidence type="ECO:0000256" key="1">
    <source>
        <dbReference type="ARBA" id="ARBA00005513"/>
    </source>
</evidence>
<keyword evidence="4 15" id="KW-0138">CF(0)</keyword>
<dbReference type="InterPro" id="IPR050059">
    <property type="entry name" value="ATP_synthase_B_chain"/>
</dbReference>
<dbReference type="SUPFAM" id="SSF81573">
    <property type="entry name" value="F1F0 ATP synthase subunit B, membrane domain"/>
    <property type="match status" value="1"/>
</dbReference>
<evidence type="ECO:0000256" key="3">
    <source>
        <dbReference type="ARBA" id="ARBA00022475"/>
    </source>
</evidence>
<dbReference type="CDD" id="cd06503">
    <property type="entry name" value="ATP-synt_Fo_b"/>
    <property type="match status" value="1"/>
</dbReference>
<evidence type="ECO:0000313" key="17">
    <source>
        <dbReference type="EMBL" id="MBB6093128.1"/>
    </source>
</evidence>
<accession>A0A841HLP6</accession>
<dbReference type="InterPro" id="IPR028987">
    <property type="entry name" value="ATP_synth_B-like_membr_sf"/>
</dbReference>
<dbReference type="AlphaFoldDB" id="A0A841HLP6"/>
<keyword evidence="3 15" id="KW-1003">Cell membrane</keyword>
<evidence type="ECO:0000256" key="14">
    <source>
        <dbReference type="ARBA" id="ARBA00037847"/>
    </source>
</evidence>
<dbReference type="GO" id="GO:0045259">
    <property type="term" value="C:proton-transporting ATP synthase complex"/>
    <property type="evidence" value="ECO:0007669"/>
    <property type="project" value="UniProtKB-KW"/>
</dbReference>
<comment type="caution">
    <text evidence="17">The sequence shown here is derived from an EMBL/GenBank/DDBJ whole genome shotgun (WGS) entry which is preliminary data.</text>
</comment>
<evidence type="ECO:0000256" key="8">
    <source>
        <dbReference type="ARBA" id="ARBA00023065"/>
    </source>
</evidence>
<comment type="subunit">
    <text evidence="15">F-type ATPases have 2 components, F(1) - the catalytic core - and F(0) - the membrane proton channel. F(1) has five subunits: alpha(3), beta(3), gamma(1), delta(1), epsilon(1). F(0) has three main subunits: a(1), b(2) and c(10-14). The alpha and beta chains form an alternating ring which encloses part of the gamma chain. F(1) is attached to F(0) by a central stalk formed by the gamma and epsilon chains, while a peripheral stalk is formed by the delta and b chains.</text>
</comment>